<keyword evidence="3" id="KW-1185">Reference proteome</keyword>
<evidence type="ECO:0000313" key="2">
    <source>
        <dbReference type="EMBL" id="KAG1776022.1"/>
    </source>
</evidence>
<comment type="caution">
    <text evidence="2">The sequence shown here is derived from an EMBL/GenBank/DDBJ whole genome shotgun (WGS) entry which is preliminary data.</text>
</comment>
<dbReference type="OrthoDB" id="2665880at2759"/>
<sequence>MDNYELVDSFSPTQRLTPNRAPGISIPLLHQDMPRLSPNRWQDSSSREGNHRTFGYKQQVPSLTEKVLAVAKLLALPILASAYLVFCIIVNKRLITLKNHGFYAFTPDHIATIKAGVTSLSQLVVFAALYPVADIVSKLQSEEFFRILGSSRMQGVPLAILDEKSNPNYGFMRFLNEAFSRTSSIYMFSAFVAALIGVAISWVTPAALNVATVLVESETVALAVGAVPAQGVYNASIPLLGLSGWDAYQNNALASSVLWSEMELGANYSFSVAGSDAEFAAYIVPSPIDLTTTVSAHWMTDVVGMNPTCEWASTNISSTTQLQGNQSNTFSLTAGVYLQNLGLDVSITSVDYGLNMLAITAMDPLYGVFNHSTQGPATDGSTVFAVSQCFTGCSNLTFLDPVVLNWTNIPTFTLDVNANAYNQAQTWTFAFLACRPNAVIQTREVFSNGTGFLEVLPVRQGKQYISQGNLHPTQTPLMLSLALSGITFYAGPINLSTTPAGSYSTVQNDFLFGREQMDALPRSSFGGPPTVVTILPTDTLAKTFGGMLQSVSKTYLAGFLGTAHVPAKVFSPKVVFVSSMPFIIASAVMFGILFVLVIIMHFRRHEKAFTLVSVSAALHGSNLPKHFALAEKSQALATVSDQRVVLQKGEDGTSVLRIIAGNQ</sequence>
<dbReference type="Proteomes" id="UP000714275">
    <property type="component" value="Unassembled WGS sequence"/>
</dbReference>
<dbReference type="EMBL" id="JABBWD010000029">
    <property type="protein sequence ID" value="KAG1776022.1"/>
    <property type="molecule type" value="Genomic_DNA"/>
</dbReference>
<organism evidence="2 3">
    <name type="scientific">Suillus placidus</name>
    <dbReference type="NCBI Taxonomy" id="48579"/>
    <lineage>
        <taxon>Eukaryota</taxon>
        <taxon>Fungi</taxon>
        <taxon>Dikarya</taxon>
        <taxon>Basidiomycota</taxon>
        <taxon>Agaricomycotina</taxon>
        <taxon>Agaricomycetes</taxon>
        <taxon>Agaricomycetidae</taxon>
        <taxon>Boletales</taxon>
        <taxon>Suillineae</taxon>
        <taxon>Suillaceae</taxon>
        <taxon>Suillus</taxon>
    </lineage>
</organism>
<evidence type="ECO:0000313" key="3">
    <source>
        <dbReference type="Proteomes" id="UP000714275"/>
    </source>
</evidence>
<feature type="transmembrane region" description="Helical" evidence="1">
    <location>
        <begin position="67"/>
        <end position="90"/>
    </location>
</feature>
<keyword evidence="1" id="KW-1133">Transmembrane helix</keyword>
<feature type="transmembrane region" description="Helical" evidence="1">
    <location>
        <begin position="574"/>
        <end position="599"/>
    </location>
</feature>
<keyword evidence="1" id="KW-0812">Transmembrane</keyword>
<evidence type="ECO:0000256" key="1">
    <source>
        <dbReference type="SAM" id="Phobius"/>
    </source>
</evidence>
<dbReference type="AlphaFoldDB" id="A0A9P6ZTN4"/>
<gene>
    <name evidence="2" type="ORF">EV702DRAFT_1111675</name>
</gene>
<name>A0A9P6ZTN4_9AGAM</name>
<feature type="transmembrane region" description="Helical" evidence="1">
    <location>
        <begin position="185"/>
        <end position="203"/>
    </location>
</feature>
<proteinExistence type="predicted"/>
<protein>
    <submittedName>
        <fullName evidence="2">Uncharacterized protein</fullName>
    </submittedName>
</protein>
<accession>A0A9P6ZTN4</accession>
<keyword evidence="1" id="KW-0472">Membrane</keyword>
<reference evidence="2" key="1">
    <citation type="journal article" date="2020" name="New Phytol.">
        <title>Comparative genomics reveals dynamic genome evolution in host specialist ectomycorrhizal fungi.</title>
        <authorList>
            <person name="Lofgren L.A."/>
            <person name="Nguyen N.H."/>
            <person name="Vilgalys R."/>
            <person name="Ruytinx J."/>
            <person name="Liao H.L."/>
            <person name="Branco S."/>
            <person name="Kuo A."/>
            <person name="LaButti K."/>
            <person name="Lipzen A."/>
            <person name="Andreopoulos W."/>
            <person name="Pangilinan J."/>
            <person name="Riley R."/>
            <person name="Hundley H."/>
            <person name="Na H."/>
            <person name="Barry K."/>
            <person name="Grigoriev I.V."/>
            <person name="Stajich J.E."/>
            <person name="Kennedy P.G."/>
        </authorList>
    </citation>
    <scope>NUCLEOTIDE SEQUENCE</scope>
    <source>
        <strain evidence="2">DOB743</strain>
    </source>
</reference>